<sequence>MFTPTVGILPARRAIADYLNRDIPYKLCPDDVYLTIGSKQGIEIVTAVLSRPGANILLPPPGFPYYELWCAYNNLEMRHYDLLPEKGWEVDLDAVETLANANTVAMVIINPGNPCGNVFSYEHLNKVAETARKLGILIISDEAYDSIAFGSTRCEYSGQRRLFSPWGLYQRDGLFPVGA</sequence>
<dbReference type="EMBL" id="JBBPBN010000026">
    <property type="protein sequence ID" value="KAK9008023.1"/>
    <property type="molecule type" value="Genomic_DNA"/>
</dbReference>
<protein>
    <recommendedName>
        <fullName evidence="1">Aminotransferase class I/classII large domain-containing protein</fullName>
    </recommendedName>
</protein>
<dbReference type="Proteomes" id="UP001396334">
    <property type="component" value="Unassembled WGS sequence"/>
</dbReference>
<accession>A0ABR2R507</accession>
<proteinExistence type="predicted"/>
<dbReference type="Pfam" id="PF00155">
    <property type="entry name" value="Aminotran_1_2"/>
    <property type="match status" value="1"/>
</dbReference>
<evidence type="ECO:0000259" key="1">
    <source>
        <dbReference type="Pfam" id="PF00155"/>
    </source>
</evidence>
<dbReference type="Gene3D" id="3.40.640.10">
    <property type="entry name" value="Type I PLP-dependent aspartate aminotransferase-like (Major domain)"/>
    <property type="match status" value="1"/>
</dbReference>
<dbReference type="SUPFAM" id="SSF53383">
    <property type="entry name" value="PLP-dependent transferases"/>
    <property type="match status" value="1"/>
</dbReference>
<evidence type="ECO:0000313" key="2">
    <source>
        <dbReference type="EMBL" id="KAK9008023.1"/>
    </source>
</evidence>
<dbReference type="InterPro" id="IPR004839">
    <property type="entry name" value="Aminotransferase_I/II_large"/>
</dbReference>
<keyword evidence="3" id="KW-1185">Reference proteome</keyword>
<dbReference type="PANTHER" id="PTHR45744:SF11">
    <property type="entry name" value="TYROSINE AMINOTRANSFERASE"/>
    <property type="match status" value="1"/>
</dbReference>
<dbReference type="CDD" id="cd00609">
    <property type="entry name" value="AAT_like"/>
    <property type="match status" value="1"/>
</dbReference>
<dbReference type="PANTHER" id="PTHR45744">
    <property type="entry name" value="TYROSINE AMINOTRANSFERASE"/>
    <property type="match status" value="1"/>
</dbReference>
<gene>
    <name evidence="2" type="ORF">V6N11_074930</name>
</gene>
<reference evidence="2 3" key="1">
    <citation type="journal article" date="2024" name="G3 (Bethesda)">
        <title>Genome assembly of Hibiscus sabdariffa L. provides insights into metabolisms of medicinal natural products.</title>
        <authorList>
            <person name="Kim T."/>
        </authorList>
    </citation>
    <scope>NUCLEOTIDE SEQUENCE [LARGE SCALE GENOMIC DNA]</scope>
    <source>
        <strain evidence="2">TK-2024</strain>
        <tissue evidence="2">Old leaves</tissue>
    </source>
</reference>
<dbReference type="InterPro" id="IPR015424">
    <property type="entry name" value="PyrdxlP-dep_Trfase"/>
</dbReference>
<evidence type="ECO:0000313" key="3">
    <source>
        <dbReference type="Proteomes" id="UP001396334"/>
    </source>
</evidence>
<name>A0ABR2R507_9ROSI</name>
<feature type="domain" description="Aminotransferase class I/classII large" evidence="1">
    <location>
        <begin position="2"/>
        <end position="152"/>
    </location>
</feature>
<organism evidence="2 3">
    <name type="scientific">Hibiscus sabdariffa</name>
    <name type="common">roselle</name>
    <dbReference type="NCBI Taxonomy" id="183260"/>
    <lineage>
        <taxon>Eukaryota</taxon>
        <taxon>Viridiplantae</taxon>
        <taxon>Streptophyta</taxon>
        <taxon>Embryophyta</taxon>
        <taxon>Tracheophyta</taxon>
        <taxon>Spermatophyta</taxon>
        <taxon>Magnoliopsida</taxon>
        <taxon>eudicotyledons</taxon>
        <taxon>Gunneridae</taxon>
        <taxon>Pentapetalae</taxon>
        <taxon>rosids</taxon>
        <taxon>malvids</taxon>
        <taxon>Malvales</taxon>
        <taxon>Malvaceae</taxon>
        <taxon>Malvoideae</taxon>
        <taxon>Hibiscus</taxon>
    </lineage>
</organism>
<dbReference type="InterPro" id="IPR015421">
    <property type="entry name" value="PyrdxlP-dep_Trfase_major"/>
</dbReference>
<comment type="caution">
    <text evidence="2">The sequence shown here is derived from an EMBL/GenBank/DDBJ whole genome shotgun (WGS) entry which is preliminary data.</text>
</comment>